<keyword evidence="2" id="KW-1185">Reference proteome</keyword>
<gene>
    <name evidence="1" type="ORF">HPB47_027696</name>
</gene>
<accession>A0AC60PV82</accession>
<dbReference type="Proteomes" id="UP000805193">
    <property type="component" value="Unassembled WGS sequence"/>
</dbReference>
<proteinExistence type="predicted"/>
<organism evidence="1 2">
    <name type="scientific">Ixodes persulcatus</name>
    <name type="common">Taiga tick</name>
    <dbReference type="NCBI Taxonomy" id="34615"/>
    <lineage>
        <taxon>Eukaryota</taxon>
        <taxon>Metazoa</taxon>
        <taxon>Ecdysozoa</taxon>
        <taxon>Arthropoda</taxon>
        <taxon>Chelicerata</taxon>
        <taxon>Arachnida</taxon>
        <taxon>Acari</taxon>
        <taxon>Parasitiformes</taxon>
        <taxon>Ixodida</taxon>
        <taxon>Ixodoidea</taxon>
        <taxon>Ixodidae</taxon>
        <taxon>Ixodinae</taxon>
        <taxon>Ixodes</taxon>
    </lineage>
</organism>
<protein>
    <submittedName>
        <fullName evidence="1">Uncharacterized protein</fullName>
    </submittedName>
</protein>
<dbReference type="EMBL" id="JABSTQ010009888">
    <property type="protein sequence ID" value="KAG0425112.1"/>
    <property type="molecule type" value="Genomic_DNA"/>
</dbReference>
<reference evidence="1 2" key="1">
    <citation type="journal article" date="2020" name="Cell">
        <title>Large-Scale Comparative Analyses of Tick Genomes Elucidate Their Genetic Diversity and Vector Capacities.</title>
        <authorList>
            <consortium name="Tick Genome and Microbiome Consortium (TIGMIC)"/>
            <person name="Jia N."/>
            <person name="Wang J."/>
            <person name="Shi W."/>
            <person name="Du L."/>
            <person name="Sun Y."/>
            <person name="Zhan W."/>
            <person name="Jiang J.F."/>
            <person name="Wang Q."/>
            <person name="Zhang B."/>
            <person name="Ji P."/>
            <person name="Bell-Sakyi L."/>
            <person name="Cui X.M."/>
            <person name="Yuan T.T."/>
            <person name="Jiang B.G."/>
            <person name="Yang W.F."/>
            <person name="Lam T.T."/>
            <person name="Chang Q.C."/>
            <person name="Ding S.J."/>
            <person name="Wang X.J."/>
            <person name="Zhu J.G."/>
            <person name="Ruan X.D."/>
            <person name="Zhao L."/>
            <person name="Wei J.T."/>
            <person name="Ye R.Z."/>
            <person name="Que T.C."/>
            <person name="Du C.H."/>
            <person name="Zhou Y.H."/>
            <person name="Cheng J.X."/>
            <person name="Dai P.F."/>
            <person name="Guo W.B."/>
            <person name="Han X.H."/>
            <person name="Huang E.J."/>
            <person name="Li L.F."/>
            <person name="Wei W."/>
            <person name="Gao Y.C."/>
            <person name="Liu J.Z."/>
            <person name="Shao H.Z."/>
            <person name="Wang X."/>
            <person name="Wang C.C."/>
            <person name="Yang T.C."/>
            <person name="Huo Q.B."/>
            <person name="Li W."/>
            <person name="Chen H.Y."/>
            <person name="Chen S.E."/>
            <person name="Zhou L.G."/>
            <person name="Ni X.B."/>
            <person name="Tian J.H."/>
            <person name="Sheng Y."/>
            <person name="Liu T."/>
            <person name="Pan Y.S."/>
            <person name="Xia L.Y."/>
            <person name="Li J."/>
            <person name="Zhao F."/>
            <person name="Cao W.C."/>
        </authorList>
    </citation>
    <scope>NUCLEOTIDE SEQUENCE [LARGE SCALE GENOMIC DNA]</scope>
    <source>
        <strain evidence="1">Iper-2018</strain>
    </source>
</reference>
<comment type="caution">
    <text evidence="1">The sequence shown here is derived from an EMBL/GenBank/DDBJ whole genome shotgun (WGS) entry which is preliminary data.</text>
</comment>
<name>A0AC60PV82_IXOPE</name>
<feature type="non-terminal residue" evidence="1">
    <location>
        <position position="172"/>
    </location>
</feature>
<sequence>MITKIAETIERGGELNFVPQRSDAAEKFNSVVPPSCTKVTLNPKEKNEENTDLRTLATSWRRGGGKIENKAVSEGIRNHRWVKQPTPNTPVDSKKEEFRKYLEKSGLFDALTKALVNLFDKPERPENAVAYLKACLDGDTPEEDAATLKRQLDETIKKFEALQLEHDELRSQ</sequence>
<evidence type="ECO:0000313" key="1">
    <source>
        <dbReference type="EMBL" id="KAG0425112.1"/>
    </source>
</evidence>
<evidence type="ECO:0000313" key="2">
    <source>
        <dbReference type="Proteomes" id="UP000805193"/>
    </source>
</evidence>